<feature type="compositionally biased region" description="Low complexity" evidence="1">
    <location>
        <begin position="334"/>
        <end position="365"/>
    </location>
</feature>
<dbReference type="EMBL" id="SDMP01000016">
    <property type="protein sequence ID" value="RYR03310.1"/>
    <property type="molecule type" value="Genomic_DNA"/>
</dbReference>
<feature type="region of interest" description="Disordered" evidence="1">
    <location>
        <begin position="332"/>
        <end position="390"/>
    </location>
</feature>
<dbReference type="InterPro" id="IPR045882">
    <property type="entry name" value="GPT1/2"/>
</dbReference>
<feature type="region of interest" description="Disordered" evidence="1">
    <location>
        <begin position="430"/>
        <end position="455"/>
    </location>
</feature>
<feature type="region of interest" description="Disordered" evidence="1">
    <location>
        <begin position="513"/>
        <end position="552"/>
    </location>
</feature>
<dbReference type="PANTHER" id="PTHR33737">
    <property type="entry name" value="OS05G0121800 PROTEIN"/>
    <property type="match status" value="1"/>
</dbReference>
<dbReference type="AlphaFoldDB" id="A0A444YMY1"/>
<evidence type="ECO:0000313" key="3">
    <source>
        <dbReference type="Proteomes" id="UP000289738"/>
    </source>
</evidence>
<protein>
    <submittedName>
        <fullName evidence="2">Uncharacterized protein</fullName>
    </submittedName>
</protein>
<sequence length="749" mass="81107">MISEPESSLRKRDVSDRRLSIIDVSSADDSLLDSNPLNHHPLENQQHTDFLYTPNSKKFEDAATKLKEWEREPCSNETSDVEKPKKNSKCNLRKSLAWDSAFFTSAGVLDPEELSSIIEGVEKEEKHALPGIQEDVYKSCDSLSTLGSESLTLEMESQEGDLFEDVRASIQKSSDKKLSLASGKSKVASAVSGLQTDEGNFKKDSHSFSQQVTSISNIRMLEEKFVQCPQALGLFQECYIKAPPTSKNPSAAQGLGKITKRNPTFPQLPQKPVATRRESSISKQSKVPGKPSPISTLSSKRVSLGEHLKAKRIIGGNVHSVPKASVVQDSHGILPKPSVSYKSPSVPSLSSKTKSATSTSAGTLKPPSSRSAVSTPSKIASTNKTEYGPSNLSSLMSVNKHSSSISPASSISDWSCESSSSASMAKNVCNSRTRIESSSSRQILSDTDVERTNSQNLQNDSSIEGLKIQHTMFGSSSARIAPGETVFPPAPVKPSGLRLPSPKIGFFDGVKSSVRTPRGGMQPHSVIPRGLPKHAARNPSDSQKKAKTGKLPVARSIVSAENIEPTYQQNSLPAPLHESLDIEMKISSALQNVKSSSDTPKEVQLEQHLTIGSGNLKANNMVAEVHLVGIHDDEITLTNGGHNTCVSGAVDLKNDLHPLGVHNKENVQCDYQIDFLSKQVGLMDINFQTQEKLTGDSLSSSQNDTRFQDKSYGLELSSRKELVDCPKREESLKSSATPCLSVSQTSFEL</sequence>
<organism evidence="2 3">
    <name type="scientific">Arachis hypogaea</name>
    <name type="common">Peanut</name>
    <dbReference type="NCBI Taxonomy" id="3818"/>
    <lineage>
        <taxon>Eukaryota</taxon>
        <taxon>Viridiplantae</taxon>
        <taxon>Streptophyta</taxon>
        <taxon>Embryophyta</taxon>
        <taxon>Tracheophyta</taxon>
        <taxon>Spermatophyta</taxon>
        <taxon>Magnoliopsida</taxon>
        <taxon>eudicotyledons</taxon>
        <taxon>Gunneridae</taxon>
        <taxon>Pentapetalae</taxon>
        <taxon>rosids</taxon>
        <taxon>fabids</taxon>
        <taxon>Fabales</taxon>
        <taxon>Fabaceae</taxon>
        <taxon>Papilionoideae</taxon>
        <taxon>50 kb inversion clade</taxon>
        <taxon>dalbergioids sensu lato</taxon>
        <taxon>Dalbergieae</taxon>
        <taxon>Pterocarpus clade</taxon>
        <taxon>Arachis</taxon>
    </lineage>
</organism>
<dbReference type="Proteomes" id="UP000289738">
    <property type="component" value="Chromosome B06"/>
</dbReference>
<dbReference type="PANTHER" id="PTHR33737:SF2">
    <property type="entry name" value="OS12G0102700 PROTEIN"/>
    <property type="match status" value="1"/>
</dbReference>
<proteinExistence type="predicted"/>
<reference evidence="2 3" key="1">
    <citation type="submission" date="2019-01" db="EMBL/GenBank/DDBJ databases">
        <title>Sequencing of cultivated peanut Arachis hypogaea provides insights into genome evolution and oil improvement.</title>
        <authorList>
            <person name="Chen X."/>
        </authorList>
    </citation>
    <scope>NUCLEOTIDE SEQUENCE [LARGE SCALE GENOMIC DNA]</scope>
    <source>
        <strain evidence="3">cv. Fuhuasheng</strain>
        <tissue evidence="2">Leaves</tissue>
    </source>
</reference>
<evidence type="ECO:0000313" key="2">
    <source>
        <dbReference type="EMBL" id="RYR03310.1"/>
    </source>
</evidence>
<feature type="compositionally biased region" description="Polar residues" evidence="1">
    <location>
        <begin position="733"/>
        <end position="749"/>
    </location>
</feature>
<feature type="compositionally biased region" description="Polar residues" evidence="1">
    <location>
        <begin position="366"/>
        <end position="390"/>
    </location>
</feature>
<gene>
    <name evidence="2" type="ORF">Ahy_B06g082189</name>
</gene>
<feature type="region of interest" description="Disordered" evidence="1">
    <location>
        <begin position="29"/>
        <end position="50"/>
    </location>
</feature>
<evidence type="ECO:0000256" key="1">
    <source>
        <dbReference type="SAM" id="MobiDB-lite"/>
    </source>
</evidence>
<dbReference type="STRING" id="3818.A0A444YMY1"/>
<feature type="region of interest" description="Disordered" evidence="1">
    <location>
        <begin position="246"/>
        <end position="299"/>
    </location>
</feature>
<feature type="region of interest" description="Disordered" evidence="1">
    <location>
        <begin position="729"/>
        <end position="749"/>
    </location>
</feature>
<keyword evidence="3" id="KW-1185">Reference proteome</keyword>
<dbReference type="GO" id="GO:0008017">
    <property type="term" value="F:microtubule binding"/>
    <property type="evidence" value="ECO:0007669"/>
    <property type="project" value="InterPro"/>
</dbReference>
<feature type="compositionally biased region" description="Polar residues" evidence="1">
    <location>
        <begin position="430"/>
        <end position="445"/>
    </location>
</feature>
<accession>A0A444YMY1</accession>
<comment type="caution">
    <text evidence="2">The sequence shown here is derived from an EMBL/GenBank/DDBJ whole genome shotgun (WGS) entry which is preliminary data.</text>
</comment>
<name>A0A444YMY1_ARAHY</name>